<dbReference type="PROSITE" id="PS51450">
    <property type="entry name" value="LRR"/>
    <property type="match status" value="1"/>
</dbReference>
<gene>
    <name evidence="6" type="ORF">URODEC1_LOCUS67902</name>
</gene>
<dbReference type="InterPro" id="IPR042197">
    <property type="entry name" value="Apaf_helical"/>
</dbReference>
<name>A0ABC9BX14_9POAL</name>
<keyword evidence="1" id="KW-0677">Repeat</keyword>
<dbReference type="Pfam" id="PF23559">
    <property type="entry name" value="WHD_DRP"/>
    <property type="match status" value="1"/>
</dbReference>
<dbReference type="Gene3D" id="3.80.10.10">
    <property type="entry name" value="Ribonuclease Inhibitor"/>
    <property type="match status" value="1"/>
</dbReference>
<dbReference type="AlphaFoldDB" id="A0ABC9BX14"/>
<dbReference type="Gene3D" id="1.10.10.10">
    <property type="entry name" value="Winged helix-like DNA-binding domain superfamily/Winged helix DNA-binding domain"/>
    <property type="match status" value="1"/>
</dbReference>
<dbReference type="InterPro" id="IPR058922">
    <property type="entry name" value="WHD_DRP"/>
</dbReference>
<evidence type="ECO:0000313" key="7">
    <source>
        <dbReference type="Proteomes" id="UP001497457"/>
    </source>
</evidence>
<feature type="domain" description="NB-ARC" evidence="3">
    <location>
        <begin position="168"/>
        <end position="347"/>
    </location>
</feature>
<evidence type="ECO:0000256" key="2">
    <source>
        <dbReference type="ARBA" id="ARBA00022821"/>
    </source>
</evidence>
<dbReference type="Pfam" id="PF23598">
    <property type="entry name" value="LRR_14"/>
    <property type="match status" value="1"/>
</dbReference>
<dbReference type="PRINTS" id="PR00364">
    <property type="entry name" value="DISEASERSIST"/>
</dbReference>
<dbReference type="Gene3D" id="1.10.8.430">
    <property type="entry name" value="Helical domain of apoptotic protease-activating factors"/>
    <property type="match status" value="1"/>
</dbReference>
<evidence type="ECO:0000259" key="4">
    <source>
        <dbReference type="Pfam" id="PF23559"/>
    </source>
</evidence>
<feature type="domain" description="Disease resistance R13L4/SHOC-2-like LRR" evidence="5">
    <location>
        <begin position="546"/>
        <end position="821"/>
    </location>
</feature>
<evidence type="ECO:0000256" key="1">
    <source>
        <dbReference type="ARBA" id="ARBA00022737"/>
    </source>
</evidence>
<evidence type="ECO:0000259" key="3">
    <source>
        <dbReference type="Pfam" id="PF00931"/>
    </source>
</evidence>
<dbReference type="InterPro" id="IPR002182">
    <property type="entry name" value="NB-ARC"/>
</dbReference>
<accession>A0ABC9BX14</accession>
<dbReference type="SUPFAM" id="SSF52058">
    <property type="entry name" value="L domain-like"/>
    <property type="match status" value="1"/>
</dbReference>
<proteinExistence type="predicted"/>
<sequence>MEEVGFVKGLVSVLAKPTLDSVAYWIELMRGKHTSTEEMKREAELLEAARWDTYNCRRSSYLLKKARDQAEDLHIEIEAILDIVKQLSRYDHPSSPFSFCLKYSHNIWHTPSLWKTANKMAKLRSQISPLLHIIAAFVNRDEDPAGKARLQNSHVASILPGADFVGMEKSLASLFKYLMTGENRRKVAIVVGMHGAGKTTLVRHIYENITVRGHFNCHAWVLIDSSFETKDILKSIIRRLYSEANLNTPKGINQMEDDMLGSVIRRFLEKETRRYVIVLDHISTRAQLKAILDLALPDKNYENFGRIIVTSRNLDVTRACNDAYTVDVEQLSATEVWELFCKKAFSDAELRLGLDVGNLRERIIGLCSGLPLAIDLLGGLLSKISQSQWSSIIDELEAHGYTEILEKSIIDLSDMAKTNIKNCLMYFSIFPKGCTVTHNKLVRLWIAEGFIHAQGRTQEEIATEYLNILIERHIVQVAEHYQYGRPKSYKLNGLMHDEIQKKAEVDNFCTTMESLSNSPEQIRRLSVQVTVKEFPRNVYLHKAISLFISSRTSHIPKLLSNTRSLKILSLTDETIQAFPKEISKLIHLRYLNLANNKITKLPASVGNLIYLQTLIMKGTLVSELPKAILKLRQLQHLLAYRYDIEKRPNRQPDIIYGVEAPKGIGDLKELKTFSNIEANKDRRTIKELHKLKRLKRLGIIKLKGDDGPDLCAAVSEMGQLSSISLTSSDDEPINLENMLTIPPNLERLYLRGRLKVSANFFPSLQSLVRLRLVRSTLGDNLFNELQKLPKLAELALIQALDAEELNFRQDGFPNLKILDLDQLNRLVEMKVQGSLRNLYKLIIRNCSRLTSVPQGIGHLKELKELHLFDMPESFLLKIQKGNENYESVRHIKVICYYKEGFPQVKTEPYDAGSTSYFTAAEEDDHGIDEFSMSQCQ</sequence>
<reference evidence="6" key="1">
    <citation type="submission" date="2024-10" db="EMBL/GenBank/DDBJ databases">
        <authorList>
            <person name="Ryan C."/>
        </authorList>
    </citation>
    <scope>NUCLEOTIDE SEQUENCE [LARGE SCALE GENOMIC DNA]</scope>
</reference>
<keyword evidence="7" id="KW-1185">Reference proteome</keyword>
<dbReference type="EMBL" id="OZ075137">
    <property type="protein sequence ID" value="CAL5006159.1"/>
    <property type="molecule type" value="Genomic_DNA"/>
</dbReference>
<dbReference type="PANTHER" id="PTHR23155:SF1205">
    <property type="entry name" value="DISEASE RESISTANCE PROTEIN RPM1"/>
    <property type="match status" value="1"/>
</dbReference>
<dbReference type="GO" id="GO:0051707">
    <property type="term" value="P:response to other organism"/>
    <property type="evidence" value="ECO:0007669"/>
    <property type="project" value="UniProtKB-ARBA"/>
</dbReference>
<dbReference type="GO" id="GO:0006952">
    <property type="term" value="P:defense response"/>
    <property type="evidence" value="ECO:0007669"/>
    <property type="project" value="UniProtKB-KW"/>
</dbReference>
<feature type="domain" description="Disease resistance protein winged helix" evidence="4">
    <location>
        <begin position="429"/>
        <end position="497"/>
    </location>
</feature>
<evidence type="ECO:0000313" key="6">
    <source>
        <dbReference type="EMBL" id="CAL5006159.1"/>
    </source>
</evidence>
<keyword evidence="2" id="KW-0611">Plant defense</keyword>
<dbReference type="Proteomes" id="UP001497457">
    <property type="component" value="Chromosome 27b"/>
</dbReference>
<dbReference type="InterPro" id="IPR036388">
    <property type="entry name" value="WH-like_DNA-bd_sf"/>
</dbReference>
<evidence type="ECO:0000259" key="5">
    <source>
        <dbReference type="Pfam" id="PF23598"/>
    </source>
</evidence>
<dbReference type="Pfam" id="PF00931">
    <property type="entry name" value="NB-ARC"/>
    <property type="match status" value="1"/>
</dbReference>
<dbReference type="SUPFAM" id="SSF52540">
    <property type="entry name" value="P-loop containing nucleoside triphosphate hydrolases"/>
    <property type="match status" value="1"/>
</dbReference>
<dbReference type="InterPro" id="IPR032675">
    <property type="entry name" value="LRR_dom_sf"/>
</dbReference>
<dbReference type="InterPro" id="IPR044974">
    <property type="entry name" value="Disease_R_plants"/>
</dbReference>
<protein>
    <submittedName>
        <fullName evidence="6">Uncharacterized protein</fullName>
    </submittedName>
</protein>
<dbReference type="PANTHER" id="PTHR23155">
    <property type="entry name" value="DISEASE RESISTANCE PROTEIN RP"/>
    <property type="match status" value="1"/>
</dbReference>
<dbReference type="InterPro" id="IPR055414">
    <property type="entry name" value="LRR_R13L4/SHOC2-like"/>
</dbReference>
<dbReference type="Gene3D" id="3.40.50.300">
    <property type="entry name" value="P-loop containing nucleotide triphosphate hydrolases"/>
    <property type="match status" value="1"/>
</dbReference>
<dbReference type="InterPro" id="IPR027417">
    <property type="entry name" value="P-loop_NTPase"/>
</dbReference>
<dbReference type="InterPro" id="IPR001611">
    <property type="entry name" value="Leu-rich_rpt"/>
</dbReference>
<organism evidence="6 7">
    <name type="scientific">Urochloa decumbens</name>
    <dbReference type="NCBI Taxonomy" id="240449"/>
    <lineage>
        <taxon>Eukaryota</taxon>
        <taxon>Viridiplantae</taxon>
        <taxon>Streptophyta</taxon>
        <taxon>Embryophyta</taxon>
        <taxon>Tracheophyta</taxon>
        <taxon>Spermatophyta</taxon>
        <taxon>Magnoliopsida</taxon>
        <taxon>Liliopsida</taxon>
        <taxon>Poales</taxon>
        <taxon>Poaceae</taxon>
        <taxon>PACMAD clade</taxon>
        <taxon>Panicoideae</taxon>
        <taxon>Panicodae</taxon>
        <taxon>Paniceae</taxon>
        <taxon>Melinidinae</taxon>
        <taxon>Urochloa</taxon>
    </lineage>
</organism>